<feature type="domain" description="Mammalian cell entry C-terminal" evidence="3">
    <location>
        <begin position="128"/>
        <end position="323"/>
    </location>
</feature>
<reference evidence="4 5" key="1">
    <citation type="submission" date="2018-11" db="EMBL/GenBank/DDBJ databases">
        <title>Complete genome sequence of Nocardioides baekrokdamisoli strain KCTC 39748.</title>
        <authorList>
            <person name="Kang S.W."/>
            <person name="Lee K.C."/>
            <person name="Kim K.K."/>
            <person name="Kim J.S."/>
            <person name="Kim D.S."/>
            <person name="Ko S.H."/>
            <person name="Yang S.H."/>
            <person name="Shin Y.K."/>
            <person name="Lee J.S."/>
        </authorList>
    </citation>
    <scope>NUCLEOTIDE SEQUENCE [LARGE SCALE GENOMIC DNA]</scope>
    <source>
        <strain evidence="4 5">KCTC 39748</strain>
    </source>
</reference>
<dbReference type="Pfam" id="PF02470">
    <property type="entry name" value="MlaD"/>
    <property type="match status" value="1"/>
</dbReference>
<dbReference type="AlphaFoldDB" id="A0A3G9IX44"/>
<dbReference type="Pfam" id="PF11887">
    <property type="entry name" value="Mce4_CUP1"/>
    <property type="match status" value="1"/>
</dbReference>
<evidence type="ECO:0008006" key="6">
    <source>
        <dbReference type="Google" id="ProtNLM"/>
    </source>
</evidence>
<keyword evidence="1" id="KW-1133">Transmembrane helix</keyword>
<accession>A0A3G9IX44</accession>
<dbReference type="Proteomes" id="UP000271573">
    <property type="component" value="Chromosome"/>
</dbReference>
<evidence type="ECO:0000313" key="5">
    <source>
        <dbReference type="Proteomes" id="UP000271573"/>
    </source>
</evidence>
<dbReference type="InterPro" id="IPR024516">
    <property type="entry name" value="Mce_C"/>
</dbReference>
<dbReference type="GO" id="GO:0051701">
    <property type="term" value="P:biological process involved in interaction with host"/>
    <property type="evidence" value="ECO:0007669"/>
    <property type="project" value="TreeGrafter"/>
</dbReference>
<evidence type="ECO:0000313" key="4">
    <source>
        <dbReference type="EMBL" id="BBH15734.1"/>
    </source>
</evidence>
<keyword evidence="5" id="KW-1185">Reference proteome</keyword>
<gene>
    <name evidence="4" type="ORF">Back2_00210</name>
</gene>
<keyword evidence="1" id="KW-0812">Transmembrane</keyword>
<evidence type="ECO:0000259" key="2">
    <source>
        <dbReference type="Pfam" id="PF02470"/>
    </source>
</evidence>
<keyword evidence="1" id="KW-0472">Membrane</keyword>
<protein>
    <recommendedName>
        <fullName evidence="6">ABC transporter substrate-binding protein</fullName>
    </recommendedName>
</protein>
<dbReference type="InterPro" id="IPR003399">
    <property type="entry name" value="Mce/MlaD"/>
</dbReference>
<dbReference type="PANTHER" id="PTHR33371">
    <property type="entry name" value="INTERMEMBRANE PHOSPHOLIPID TRANSPORT SYSTEM BINDING PROTEIN MLAD-RELATED"/>
    <property type="match status" value="1"/>
</dbReference>
<dbReference type="EMBL" id="AP019307">
    <property type="protein sequence ID" value="BBH15734.1"/>
    <property type="molecule type" value="Genomic_DNA"/>
</dbReference>
<feature type="transmembrane region" description="Helical" evidence="1">
    <location>
        <begin position="12"/>
        <end position="37"/>
    </location>
</feature>
<dbReference type="GO" id="GO:0005576">
    <property type="term" value="C:extracellular region"/>
    <property type="evidence" value="ECO:0007669"/>
    <property type="project" value="TreeGrafter"/>
</dbReference>
<name>A0A3G9IX44_9ACTN</name>
<proteinExistence type="predicted"/>
<dbReference type="KEGG" id="nbe:Back2_00210"/>
<dbReference type="InterPro" id="IPR052336">
    <property type="entry name" value="MlaD_Phospholipid_Transporter"/>
</dbReference>
<evidence type="ECO:0000259" key="3">
    <source>
        <dbReference type="Pfam" id="PF11887"/>
    </source>
</evidence>
<dbReference type="OrthoDB" id="3460188at2"/>
<feature type="domain" description="Mce/MlaD" evidence="2">
    <location>
        <begin position="46"/>
        <end position="120"/>
    </location>
</feature>
<dbReference type="RefSeq" id="WP_125565596.1">
    <property type="nucleotide sequence ID" value="NZ_AP019307.1"/>
</dbReference>
<organism evidence="4 5">
    <name type="scientific">Nocardioides baekrokdamisoli</name>
    <dbReference type="NCBI Taxonomy" id="1804624"/>
    <lineage>
        <taxon>Bacteria</taxon>
        <taxon>Bacillati</taxon>
        <taxon>Actinomycetota</taxon>
        <taxon>Actinomycetes</taxon>
        <taxon>Propionibacteriales</taxon>
        <taxon>Nocardioidaceae</taxon>
        <taxon>Nocardioides</taxon>
    </lineage>
</organism>
<sequence>MNPAMARDGREGRVLASLGVAFLAIVVGLVALSIAFYDHAFASEVPISVQVGEVPPELNVGGDVRMNGAIIGRVTGVAPDSGGARINLDLEASQAAEVPAGALVRILPTTLFGQKYVEITSTADPAAGHVTAGSVLQEDRSAQAVELTTVMDDLYPVLTAVHPDSLAAALGALANGLDGKGSAIHDDLLAASRYLKQINAHGPELSSDIALLDQVSGRYAALTPQLIDLLKQAGTGVTALAGSNPVLTAFLGAVSQAADSGRALLAANQQQLAQAALLSEPTLALLARYSPEIPCVIGGFLKNAQVSAAEVRGDRFQGYFTLGQQANGYAAADRTRNGDLGVGPACRGLVNAPVPYPAVKLNDGVRR</sequence>
<evidence type="ECO:0000256" key="1">
    <source>
        <dbReference type="SAM" id="Phobius"/>
    </source>
</evidence>
<dbReference type="PANTHER" id="PTHR33371:SF19">
    <property type="entry name" value="MCE-FAMILY PROTEIN MCE4A"/>
    <property type="match status" value="1"/>
</dbReference>